<evidence type="ECO:0000259" key="5">
    <source>
        <dbReference type="PROSITE" id="PS50802"/>
    </source>
</evidence>
<evidence type="ECO:0000256" key="3">
    <source>
        <dbReference type="ARBA" id="ARBA00022833"/>
    </source>
</evidence>
<dbReference type="InterPro" id="IPR011011">
    <property type="entry name" value="Znf_FYVE_PHD"/>
</dbReference>
<feature type="domain" description="OTU" evidence="5">
    <location>
        <begin position="145"/>
        <end position="302"/>
    </location>
</feature>
<proteinExistence type="predicted"/>
<keyword evidence="7" id="KW-1185">Reference proteome</keyword>
<evidence type="ECO:0000313" key="6">
    <source>
        <dbReference type="EMBL" id="CAG2236495.1"/>
    </source>
</evidence>
<keyword evidence="3" id="KW-0862">Zinc</keyword>
<feature type="region of interest" description="Disordered" evidence="4">
    <location>
        <begin position="424"/>
        <end position="459"/>
    </location>
</feature>
<dbReference type="Gene3D" id="3.90.70.80">
    <property type="match status" value="1"/>
</dbReference>
<evidence type="ECO:0000313" key="7">
    <source>
        <dbReference type="Proteomes" id="UP000683360"/>
    </source>
</evidence>
<dbReference type="PROSITE" id="PS50802">
    <property type="entry name" value="OTU"/>
    <property type="match status" value="1"/>
</dbReference>
<organism evidence="6 7">
    <name type="scientific">Mytilus edulis</name>
    <name type="common">Blue mussel</name>
    <dbReference type="NCBI Taxonomy" id="6550"/>
    <lineage>
        <taxon>Eukaryota</taxon>
        <taxon>Metazoa</taxon>
        <taxon>Spiralia</taxon>
        <taxon>Lophotrochozoa</taxon>
        <taxon>Mollusca</taxon>
        <taxon>Bivalvia</taxon>
        <taxon>Autobranchia</taxon>
        <taxon>Pteriomorphia</taxon>
        <taxon>Mytilida</taxon>
        <taxon>Mytiloidea</taxon>
        <taxon>Mytilidae</taxon>
        <taxon>Mytilinae</taxon>
        <taxon>Mytilus</taxon>
    </lineage>
</organism>
<dbReference type="AlphaFoldDB" id="A0A8S3U1I8"/>
<accession>A0A8S3U1I8</accession>
<dbReference type="Proteomes" id="UP000683360">
    <property type="component" value="Unassembled WGS sequence"/>
</dbReference>
<reference evidence="6" key="1">
    <citation type="submission" date="2021-03" db="EMBL/GenBank/DDBJ databases">
        <authorList>
            <person name="Bekaert M."/>
        </authorList>
    </citation>
    <scope>NUCLEOTIDE SEQUENCE</scope>
</reference>
<protein>
    <recommendedName>
        <fullName evidence="5">OTU domain-containing protein</fullName>
    </recommendedName>
</protein>
<feature type="region of interest" description="Disordered" evidence="4">
    <location>
        <begin position="1049"/>
        <end position="1084"/>
    </location>
</feature>
<dbReference type="InterPro" id="IPR038765">
    <property type="entry name" value="Papain-like_cys_pep_sf"/>
</dbReference>
<dbReference type="CDD" id="cd15489">
    <property type="entry name" value="PHD_SF"/>
    <property type="match status" value="1"/>
</dbReference>
<evidence type="ECO:0000256" key="4">
    <source>
        <dbReference type="SAM" id="MobiDB-lite"/>
    </source>
</evidence>
<dbReference type="InterPro" id="IPR003323">
    <property type="entry name" value="OTU_dom"/>
</dbReference>
<sequence length="1084" mass="123322">MVRARSCKSRYRKQYPCCICSKDCECTESVLCFGCGKWVHSGCVGKGMSSELTKQWATRGLKFYCKFCCFDQESFDCQQSLLRLESTLKDGNTSQITNTATSESLLLKTYDIKLPEQSNQICLENVDEVSANILRGFAPAVLETRTPIETIGDGNCLYRSVSTGLFGTQIYHHHLRLLTALEIISNKQQYDTSSKGYTDRIRDNRVVTSPYEQLVRNAIVIGAYSDMQHMYGLSAVINKPLQSYYPPLVSSNYHTEPYHRKIVGRTVNECEEAAVTIMWTMKVRPQPFAVFDPNHFVPLLRLHTPTSQFVDLDDSSDQDHTSNQRNAKNNKCNKEGTNQDYETSIDPHNRDNSSQQHNKHSDTVDSTDATYNNESIKPKTADETGESAERTVTDIFGESDPDESSSNTHNSSLDQSVLSDNFSFFHNQRSNGSDEAKENLENEDNDSSDDAEKDDSLDEVSNSCMFQPEEQLRYGEFLNLEELLNKLKSKDVRHGIPEGKKDNVCFTIDNSRNIARRVNNLRSEFSDDCGVWISSSGSTPKTYYVVQDDGKLKAVVCRQGIFCTEKQINKKKEFIPVDPQPADEKIVEISRSYSTLKQQSYKKRVTWVGKAPPSFDINFNAAVVEYKGKHPGFSAHGNSKKGSEFVRTPALLFEEMGELVKTMRPKNAYNKLLINCSDEATGPSAPRQIRDKKYRDKKKEIRNITGVTGNRGNMADNIQTIENMMQKGHSLIKHVAHSPGKTPCVILYTEEMMKDVVNLCCSGQTLLGFDKTFNICDIHVTPSVFKQLSVTKIETGEPPLFVGPMFLHDCSHFDTYSIFFSHLKTKLADVDTSELVIGSDQEGSLVKAIVKSFPEATHVLCTRHLKLNLSEKMKNGVGMHRKDRLDIEQRIFGRNGISNADDSAVFEEKCEEVEEFCKEKFPSLKGYFSTVLKPVLKGKIYEPQNAGRIEREWTNNNSESYNHVLKIAVDWKPQSLVDFVIKMTDMVEANYKDLRRAVIGRGPYTLASTHEHFKIDRHVWANKTLMERYKYFARFRRYRMKTKLVKSTDGRRVVNEARSKGKKKGQRKRKLADRTTTLKRQRVQ</sequence>
<gene>
    <name evidence="6" type="ORF">MEDL_49044</name>
</gene>
<feature type="compositionally biased region" description="Polar residues" evidence="4">
    <location>
        <begin position="323"/>
        <end position="342"/>
    </location>
</feature>
<dbReference type="InterPro" id="IPR019786">
    <property type="entry name" value="Zinc_finger_PHD-type_CS"/>
</dbReference>
<feature type="compositionally biased region" description="Basic and acidic residues" evidence="4">
    <location>
        <begin position="1049"/>
        <end position="1059"/>
    </location>
</feature>
<name>A0A8S3U1I8_MYTED</name>
<feature type="compositionally biased region" description="Polar residues" evidence="4">
    <location>
        <begin position="364"/>
        <end position="375"/>
    </location>
</feature>
<keyword evidence="1" id="KW-0479">Metal-binding</keyword>
<dbReference type="GO" id="GO:0008270">
    <property type="term" value="F:zinc ion binding"/>
    <property type="evidence" value="ECO:0007669"/>
    <property type="project" value="UniProtKB-KW"/>
</dbReference>
<dbReference type="OrthoDB" id="6162110at2759"/>
<feature type="compositionally biased region" description="Basic residues" evidence="4">
    <location>
        <begin position="1060"/>
        <end position="1084"/>
    </location>
</feature>
<evidence type="ECO:0000256" key="2">
    <source>
        <dbReference type="ARBA" id="ARBA00022771"/>
    </source>
</evidence>
<dbReference type="SUPFAM" id="SSF54001">
    <property type="entry name" value="Cysteine proteinases"/>
    <property type="match status" value="1"/>
</dbReference>
<keyword evidence="2" id="KW-0863">Zinc-finger</keyword>
<dbReference type="EMBL" id="CAJPWZ010002359">
    <property type="protein sequence ID" value="CAG2236495.1"/>
    <property type="molecule type" value="Genomic_DNA"/>
</dbReference>
<dbReference type="InterPro" id="IPR047273">
    <property type="entry name" value="VRTN_OTU_dom"/>
</dbReference>
<dbReference type="PROSITE" id="PS01359">
    <property type="entry name" value="ZF_PHD_1"/>
    <property type="match status" value="1"/>
</dbReference>
<dbReference type="CDD" id="cd22791">
    <property type="entry name" value="OTU_VRTN"/>
    <property type="match status" value="1"/>
</dbReference>
<feature type="region of interest" description="Disordered" evidence="4">
    <location>
        <begin position="311"/>
        <end position="389"/>
    </location>
</feature>
<feature type="compositionally biased region" description="Acidic residues" evidence="4">
    <location>
        <begin position="441"/>
        <end position="458"/>
    </location>
</feature>
<feature type="compositionally biased region" description="Basic and acidic residues" evidence="4">
    <location>
        <begin position="376"/>
        <end position="389"/>
    </location>
</feature>
<dbReference type="SUPFAM" id="SSF57903">
    <property type="entry name" value="FYVE/PHD zinc finger"/>
    <property type="match status" value="1"/>
</dbReference>
<evidence type="ECO:0000256" key="1">
    <source>
        <dbReference type="ARBA" id="ARBA00022723"/>
    </source>
</evidence>
<comment type="caution">
    <text evidence="6">The sequence shown here is derived from an EMBL/GenBank/DDBJ whole genome shotgun (WGS) entry which is preliminary data.</text>
</comment>